<gene>
    <name evidence="1" type="ORF">IV203_027659</name>
</gene>
<name>A0A9K3Q3P1_9STRA</name>
<evidence type="ECO:0000313" key="2">
    <source>
        <dbReference type="Proteomes" id="UP000693970"/>
    </source>
</evidence>
<reference evidence="1" key="1">
    <citation type="journal article" date="2021" name="Sci. Rep.">
        <title>Diploid genomic architecture of Nitzschia inconspicua, an elite biomass production diatom.</title>
        <authorList>
            <person name="Oliver A."/>
            <person name="Podell S."/>
            <person name="Pinowska A."/>
            <person name="Traller J.C."/>
            <person name="Smith S.R."/>
            <person name="McClure R."/>
            <person name="Beliaev A."/>
            <person name="Bohutskyi P."/>
            <person name="Hill E.A."/>
            <person name="Rabines A."/>
            <person name="Zheng H."/>
            <person name="Allen L.Z."/>
            <person name="Kuo A."/>
            <person name="Grigoriev I.V."/>
            <person name="Allen A.E."/>
            <person name="Hazlebeck D."/>
            <person name="Allen E.E."/>
        </authorList>
    </citation>
    <scope>NUCLEOTIDE SEQUENCE</scope>
    <source>
        <strain evidence="1">Hildebrandi</strain>
    </source>
</reference>
<evidence type="ECO:0000313" key="1">
    <source>
        <dbReference type="EMBL" id="KAG7369913.1"/>
    </source>
</evidence>
<accession>A0A9K3Q3P1</accession>
<dbReference type="Proteomes" id="UP000693970">
    <property type="component" value="Unassembled WGS sequence"/>
</dbReference>
<proteinExistence type="predicted"/>
<comment type="caution">
    <text evidence="1">The sequence shown here is derived from an EMBL/GenBank/DDBJ whole genome shotgun (WGS) entry which is preliminary data.</text>
</comment>
<protein>
    <submittedName>
        <fullName evidence="1">Uncharacterized protein</fullName>
    </submittedName>
</protein>
<organism evidence="1 2">
    <name type="scientific">Nitzschia inconspicua</name>
    <dbReference type="NCBI Taxonomy" id="303405"/>
    <lineage>
        <taxon>Eukaryota</taxon>
        <taxon>Sar</taxon>
        <taxon>Stramenopiles</taxon>
        <taxon>Ochrophyta</taxon>
        <taxon>Bacillariophyta</taxon>
        <taxon>Bacillariophyceae</taxon>
        <taxon>Bacillariophycidae</taxon>
        <taxon>Bacillariales</taxon>
        <taxon>Bacillariaceae</taxon>
        <taxon>Nitzschia</taxon>
    </lineage>
</organism>
<sequence>MPNDPWKGIPDDIKAFRDGWEDITDHGRPYEVVLESDFSDDYWAARMCGTYEHIARSITAALVVRGKDVTSANILEFLLGDCAIAMLEDYTSQMLFKRQHPPLLPYEFKEFLFTRWFRGRFDVDNDSPDCEFCFARVTGQMGHCESKEID</sequence>
<reference evidence="1" key="2">
    <citation type="submission" date="2021-04" db="EMBL/GenBank/DDBJ databases">
        <authorList>
            <person name="Podell S."/>
        </authorList>
    </citation>
    <scope>NUCLEOTIDE SEQUENCE</scope>
    <source>
        <strain evidence="1">Hildebrandi</strain>
    </source>
</reference>
<dbReference type="AlphaFoldDB" id="A0A9K3Q3P1"/>
<dbReference type="OrthoDB" id="53708at2759"/>
<keyword evidence="2" id="KW-1185">Reference proteome</keyword>
<dbReference type="EMBL" id="JAGRRH010000005">
    <property type="protein sequence ID" value="KAG7369913.1"/>
    <property type="molecule type" value="Genomic_DNA"/>
</dbReference>